<dbReference type="Proteomes" id="UP000191691">
    <property type="component" value="Unassembled WGS sequence"/>
</dbReference>
<protein>
    <submittedName>
        <fullName evidence="1">Uncharacterized protein</fullName>
    </submittedName>
</protein>
<proteinExistence type="predicted"/>
<dbReference type="EMBL" id="MOOB01000037">
    <property type="protein sequence ID" value="OQE82299.1"/>
    <property type="molecule type" value="Genomic_DNA"/>
</dbReference>
<evidence type="ECO:0000313" key="2">
    <source>
        <dbReference type="Proteomes" id="UP000191691"/>
    </source>
</evidence>
<name>A0A1V6Y4J8_PENNA</name>
<accession>A0A1V6Y4J8</accession>
<keyword evidence="2" id="KW-1185">Reference proteome</keyword>
<reference evidence="2" key="1">
    <citation type="journal article" date="2017" name="Nat. Microbiol.">
        <title>Global analysis of biosynthetic gene clusters reveals vast potential of secondary metabolite production in Penicillium species.</title>
        <authorList>
            <person name="Nielsen J.C."/>
            <person name="Grijseels S."/>
            <person name="Prigent S."/>
            <person name="Ji B."/>
            <person name="Dainat J."/>
            <person name="Nielsen K.F."/>
            <person name="Frisvad J.C."/>
            <person name="Workman M."/>
            <person name="Nielsen J."/>
        </authorList>
    </citation>
    <scope>NUCLEOTIDE SEQUENCE [LARGE SCALE GENOMIC DNA]</scope>
    <source>
        <strain evidence="2">IBT 13039</strain>
    </source>
</reference>
<gene>
    <name evidence="1" type="ORF">PENNAL_c0037G06177</name>
</gene>
<feature type="non-terminal residue" evidence="1">
    <location>
        <position position="66"/>
    </location>
</feature>
<sequence length="66" mass="7721">MVGQPTVITIHPGPFHLDIHNHQHPLWPWPLSIMVIILYDCRQQAIHSHHRCIMAFAIVYYGLRLS</sequence>
<comment type="caution">
    <text evidence="1">The sequence shown here is derived from an EMBL/GenBank/DDBJ whole genome shotgun (WGS) entry which is preliminary data.</text>
</comment>
<evidence type="ECO:0000313" key="1">
    <source>
        <dbReference type="EMBL" id="OQE82299.1"/>
    </source>
</evidence>
<organism evidence="1 2">
    <name type="scientific">Penicillium nalgiovense</name>
    <dbReference type="NCBI Taxonomy" id="60175"/>
    <lineage>
        <taxon>Eukaryota</taxon>
        <taxon>Fungi</taxon>
        <taxon>Dikarya</taxon>
        <taxon>Ascomycota</taxon>
        <taxon>Pezizomycotina</taxon>
        <taxon>Eurotiomycetes</taxon>
        <taxon>Eurotiomycetidae</taxon>
        <taxon>Eurotiales</taxon>
        <taxon>Aspergillaceae</taxon>
        <taxon>Penicillium</taxon>
    </lineage>
</organism>
<dbReference type="AlphaFoldDB" id="A0A1V6Y4J8"/>